<dbReference type="Proteomes" id="UP001187471">
    <property type="component" value="Unassembled WGS sequence"/>
</dbReference>
<sequence length="207" mass="24109">MKYRTLELNLIFAKEIKKVSFLTKMDVYAIISIHGAGGARDTYPTCNAARLKAIDEYRCENVRRWWHLRVLHIAIYTPILTGLAPRTSPHPLRRLRRPSRRSSYNSLSDRVNHRLTFEDQRPSPMVITFRGAAQTHDLQMIVPEIISKRIRIDQQTQVVAIINKLLKSWKEFQKGLCHKQSELSIVNLMVGPQIEKEARKQDKKNEP</sequence>
<organism evidence="1 2">
    <name type="scientific">Escallonia rubra</name>
    <dbReference type="NCBI Taxonomy" id="112253"/>
    <lineage>
        <taxon>Eukaryota</taxon>
        <taxon>Viridiplantae</taxon>
        <taxon>Streptophyta</taxon>
        <taxon>Embryophyta</taxon>
        <taxon>Tracheophyta</taxon>
        <taxon>Spermatophyta</taxon>
        <taxon>Magnoliopsida</taxon>
        <taxon>eudicotyledons</taxon>
        <taxon>Gunneridae</taxon>
        <taxon>Pentapetalae</taxon>
        <taxon>asterids</taxon>
        <taxon>campanulids</taxon>
        <taxon>Escalloniales</taxon>
        <taxon>Escalloniaceae</taxon>
        <taxon>Escallonia</taxon>
    </lineage>
</organism>
<name>A0AA88RR34_9ASTE</name>
<proteinExistence type="predicted"/>
<dbReference type="EMBL" id="JAVXUO010000978">
    <property type="protein sequence ID" value="KAK2987531.1"/>
    <property type="molecule type" value="Genomic_DNA"/>
</dbReference>
<keyword evidence="2" id="KW-1185">Reference proteome</keyword>
<comment type="caution">
    <text evidence="1">The sequence shown here is derived from an EMBL/GenBank/DDBJ whole genome shotgun (WGS) entry which is preliminary data.</text>
</comment>
<evidence type="ECO:0000313" key="1">
    <source>
        <dbReference type="EMBL" id="KAK2987531.1"/>
    </source>
</evidence>
<dbReference type="AlphaFoldDB" id="A0AA88RR34"/>
<protein>
    <submittedName>
        <fullName evidence="1">Uncharacterized protein</fullName>
    </submittedName>
</protein>
<accession>A0AA88RR34</accession>
<reference evidence="1" key="1">
    <citation type="submission" date="2022-12" db="EMBL/GenBank/DDBJ databases">
        <title>Draft genome assemblies for two species of Escallonia (Escalloniales).</title>
        <authorList>
            <person name="Chanderbali A."/>
            <person name="Dervinis C."/>
            <person name="Anghel I."/>
            <person name="Soltis D."/>
            <person name="Soltis P."/>
            <person name="Zapata F."/>
        </authorList>
    </citation>
    <scope>NUCLEOTIDE SEQUENCE</scope>
    <source>
        <strain evidence="1">UCBG92.1500</strain>
        <tissue evidence="1">Leaf</tissue>
    </source>
</reference>
<evidence type="ECO:0000313" key="2">
    <source>
        <dbReference type="Proteomes" id="UP001187471"/>
    </source>
</evidence>
<gene>
    <name evidence="1" type="ORF">RJ640_030200</name>
</gene>